<evidence type="ECO:0000256" key="6">
    <source>
        <dbReference type="ARBA" id="ARBA00022917"/>
    </source>
</evidence>
<comment type="subcellular location">
    <subcellularLocation>
        <location evidence="9">Cytoplasm</location>
    </subcellularLocation>
</comment>
<evidence type="ECO:0000256" key="5">
    <source>
        <dbReference type="ARBA" id="ARBA00022840"/>
    </source>
</evidence>
<dbReference type="FunFam" id="2.20.28.290:FF:000001">
    <property type="entry name" value="Leucine--tRNA ligase"/>
    <property type="match status" value="1"/>
</dbReference>
<dbReference type="InterPro" id="IPR025709">
    <property type="entry name" value="Leu_tRNA-synth_edit"/>
</dbReference>
<evidence type="ECO:0000313" key="16">
    <source>
        <dbReference type="Proteomes" id="UP000472580"/>
    </source>
</evidence>
<evidence type="ECO:0000256" key="9">
    <source>
        <dbReference type="HAMAP-Rule" id="MF_00049"/>
    </source>
</evidence>
<keyword evidence="4 9" id="KW-0547">Nucleotide-binding</keyword>
<dbReference type="Pfam" id="PF00133">
    <property type="entry name" value="tRNA-synt_1"/>
    <property type="match status" value="1"/>
</dbReference>
<dbReference type="Pfam" id="PF09334">
    <property type="entry name" value="tRNA-synt_1g"/>
    <property type="match status" value="1"/>
</dbReference>
<dbReference type="GO" id="GO:0005524">
    <property type="term" value="F:ATP binding"/>
    <property type="evidence" value="ECO:0007669"/>
    <property type="project" value="UniProtKB-UniRule"/>
</dbReference>
<reference evidence="15 16" key="1">
    <citation type="submission" date="2019-12" db="EMBL/GenBank/DDBJ databases">
        <title>Microbes associate with the intestines of laboratory mice.</title>
        <authorList>
            <person name="Navarre W."/>
            <person name="Wong E."/>
        </authorList>
    </citation>
    <scope>NUCLEOTIDE SEQUENCE [LARGE SCALE GENOMIC DNA]</scope>
    <source>
        <strain evidence="15 16">NM82_D38</strain>
    </source>
</reference>
<evidence type="ECO:0000259" key="12">
    <source>
        <dbReference type="Pfam" id="PF08264"/>
    </source>
</evidence>
<keyword evidence="5 9" id="KW-0067">ATP-binding</keyword>
<dbReference type="PRINTS" id="PR00985">
    <property type="entry name" value="TRNASYNTHLEU"/>
</dbReference>
<feature type="short sequence motif" description="'KMSKS' region" evidence="9">
    <location>
        <begin position="632"/>
        <end position="636"/>
    </location>
</feature>
<dbReference type="NCBIfam" id="TIGR00396">
    <property type="entry name" value="leuS_bact"/>
    <property type="match status" value="1"/>
</dbReference>
<evidence type="ECO:0000256" key="4">
    <source>
        <dbReference type="ARBA" id="ARBA00022741"/>
    </source>
</evidence>
<dbReference type="InterPro" id="IPR014729">
    <property type="entry name" value="Rossmann-like_a/b/a_fold"/>
</dbReference>
<dbReference type="FunFam" id="1.10.730.10:FF:000002">
    <property type="entry name" value="Leucine--tRNA ligase"/>
    <property type="match status" value="1"/>
</dbReference>
<dbReference type="PANTHER" id="PTHR43740">
    <property type="entry name" value="LEUCYL-TRNA SYNTHETASE"/>
    <property type="match status" value="1"/>
</dbReference>
<gene>
    <name evidence="9" type="primary">leuS</name>
    <name evidence="15" type="ORF">E5987_10015</name>
</gene>
<evidence type="ECO:0000256" key="7">
    <source>
        <dbReference type="ARBA" id="ARBA00023146"/>
    </source>
</evidence>
<dbReference type="Gene3D" id="1.10.730.10">
    <property type="entry name" value="Isoleucyl-tRNA Synthetase, Domain 1"/>
    <property type="match status" value="1"/>
</dbReference>
<keyword evidence="2 9" id="KW-0963">Cytoplasm</keyword>
<dbReference type="Gene3D" id="3.40.50.620">
    <property type="entry name" value="HUPs"/>
    <property type="match status" value="2"/>
</dbReference>
<name>A0A6L6YL63_9BURK</name>
<dbReference type="GO" id="GO:0005829">
    <property type="term" value="C:cytosol"/>
    <property type="evidence" value="ECO:0007669"/>
    <property type="project" value="TreeGrafter"/>
</dbReference>
<dbReference type="FunFam" id="3.10.20.590:FF:000001">
    <property type="entry name" value="Leucine--tRNA ligase"/>
    <property type="match status" value="1"/>
</dbReference>
<dbReference type="Pfam" id="PF08264">
    <property type="entry name" value="Anticodon_1"/>
    <property type="match status" value="1"/>
</dbReference>
<evidence type="ECO:0000259" key="14">
    <source>
        <dbReference type="Pfam" id="PF13603"/>
    </source>
</evidence>
<proteinExistence type="inferred from homology"/>
<dbReference type="InterPro" id="IPR002300">
    <property type="entry name" value="aa-tRNA-synth_Ia"/>
</dbReference>
<dbReference type="CDD" id="cd07958">
    <property type="entry name" value="Anticodon_Ia_Leu_BEm"/>
    <property type="match status" value="1"/>
</dbReference>
<dbReference type="HAMAP" id="MF_00049_B">
    <property type="entry name" value="Leu_tRNA_synth_B"/>
    <property type="match status" value="1"/>
</dbReference>
<comment type="similarity">
    <text evidence="1 9 10">Belongs to the class-I aminoacyl-tRNA synthetase family.</text>
</comment>
<keyword evidence="16" id="KW-1185">Reference proteome</keyword>
<dbReference type="GO" id="GO:0004823">
    <property type="term" value="F:leucine-tRNA ligase activity"/>
    <property type="evidence" value="ECO:0007669"/>
    <property type="project" value="UniProtKB-UniRule"/>
</dbReference>
<accession>A0A6L6YL63</accession>
<dbReference type="InterPro" id="IPR002302">
    <property type="entry name" value="Leu-tRNA-ligase"/>
</dbReference>
<dbReference type="SUPFAM" id="SSF47323">
    <property type="entry name" value="Anticodon-binding domain of a subclass of class I aminoacyl-tRNA synthetases"/>
    <property type="match status" value="1"/>
</dbReference>
<feature type="domain" description="Methionyl/Valyl/Leucyl/Isoleucyl-tRNA synthetase anticodon-binding" evidence="12">
    <location>
        <begin position="712"/>
        <end position="840"/>
    </location>
</feature>
<feature type="domain" description="Methionyl/Leucyl tRNA synthetase" evidence="13">
    <location>
        <begin position="42"/>
        <end position="177"/>
    </location>
</feature>
<organism evidence="15 16">
    <name type="scientific">Parasutterella muris</name>
    <dbReference type="NCBI Taxonomy" id="2565572"/>
    <lineage>
        <taxon>Bacteria</taxon>
        <taxon>Pseudomonadati</taxon>
        <taxon>Pseudomonadota</taxon>
        <taxon>Betaproteobacteria</taxon>
        <taxon>Burkholderiales</taxon>
        <taxon>Sutterellaceae</taxon>
        <taxon>Parasutterella</taxon>
    </lineage>
</organism>
<comment type="catalytic activity">
    <reaction evidence="8 9">
        <text>tRNA(Leu) + L-leucine + ATP = L-leucyl-tRNA(Leu) + AMP + diphosphate</text>
        <dbReference type="Rhea" id="RHEA:11688"/>
        <dbReference type="Rhea" id="RHEA-COMP:9613"/>
        <dbReference type="Rhea" id="RHEA-COMP:9622"/>
        <dbReference type="ChEBI" id="CHEBI:30616"/>
        <dbReference type="ChEBI" id="CHEBI:33019"/>
        <dbReference type="ChEBI" id="CHEBI:57427"/>
        <dbReference type="ChEBI" id="CHEBI:78442"/>
        <dbReference type="ChEBI" id="CHEBI:78494"/>
        <dbReference type="ChEBI" id="CHEBI:456215"/>
        <dbReference type="EC" id="6.1.1.4"/>
    </reaction>
</comment>
<keyword evidence="3 9" id="KW-0436">Ligase</keyword>
<evidence type="ECO:0000256" key="10">
    <source>
        <dbReference type="RuleBase" id="RU363035"/>
    </source>
</evidence>
<evidence type="ECO:0000256" key="2">
    <source>
        <dbReference type="ARBA" id="ARBA00022490"/>
    </source>
</evidence>
<dbReference type="FunFam" id="3.40.50.620:FF:000056">
    <property type="entry name" value="Leucine--tRNA ligase"/>
    <property type="match status" value="1"/>
</dbReference>
<feature type="short sequence motif" description="'HIGH' region" evidence="9">
    <location>
        <begin position="48"/>
        <end position="58"/>
    </location>
</feature>
<dbReference type="EMBL" id="WSRP01000034">
    <property type="protein sequence ID" value="MVX57529.1"/>
    <property type="molecule type" value="Genomic_DNA"/>
</dbReference>
<keyword evidence="6 9" id="KW-0648">Protein biosynthesis</keyword>
<dbReference type="InterPro" id="IPR015413">
    <property type="entry name" value="Methionyl/Leucyl_tRNA_Synth"/>
</dbReference>
<dbReference type="InterPro" id="IPR009008">
    <property type="entry name" value="Val/Leu/Ile-tRNA-synth_edit"/>
</dbReference>
<dbReference type="InterPro" id="IPR013155">
    <property type="entry name" value="M/V/L/I-tRNA-synth_anticd-bd"/>
</dbReference>
<keyword evidence="7 9" id="KW-0030">Aminoacyl-tRNA synthetase</keyword>
<dbReference type="PROSITE" id="PS00178">
    <property type="entry name" value="AA_TRNA_LIGASE_I"/>
    <property type="match status" value="1"/>
</dbReference>
<evidence type="ECO:0000256" key="8">
    <source>
        <dbReference type="ARBA" id="ARBA00047469"/>
    </source>
</evidence>
<dbReference type="CDD" id="cd00812">
    <property type="entry name" value="LeuRS_core"/>
    <property type="match status" value="1"/>
</dbReference>
<sequence length="877" mass="99701">MRETYDPAEVESVQQAHWRKNDVYRAVENALDANGKPKKKFYVCSMLPYPSGKLHMGHVRNYTLNDVMYRYLRMRGMNVMTPMGWDSFGLPAENAAIAKKVAPSKWTFSNIADMKSQMEPLGLAFDWSREVTTCKPDYYRWNQWMFLKMLEKGIAYRKTQIVNWDPVDHTVLANEQVIDGKGWRSGAPVEKREIPGYYLGITQYAEELLKDLDQLEGWPEQVRRMQEHWIGKSYGVNFAFPYEIDGEKKELRVYTTRPDTIMGVTFAAIAAEHPLAERLAKDKPELQAFIEECRKGSVSEADMASMEKKGVRTGFFVKHPLTGEPVEVWIGNYVLMSYGEGAVMGVPSHDERDFAFALKYGLPITQVIAKEGHEYDNTVWHDWYADKEGTYCINSGKYNGLNFEEAREAVAKDLEALGLGRLEVQYRLRDWGISRQRYWGTPIPIINCPHCGPVPVPEKDLPVILPDDLIPDGSGNPLDKDERFLKCTCPKCGAEAKRETDTMDTFVDSSWYYMRYCSPDCETGMVDERNDYWMPMDQYIGGIEHAVLHLLYARFWTKVMRDLGLVKFDEPFKRLFTQGMLTSECYYRELPGGGKRWFYPSELDIEYDPKGRPIKITAKEDGLPVISGGIEKMSKSKNNVVEPSVIIGKYGADTARAFVMFAGPPDQSAAWSNSGAEGTFRFMRRLWNFGYSCRDIIAENIPLNVNELSHEDKAVRRDIYTSLKQALFDLDRMQYNTVVSAAMKMLNTLEGIKKRDAKGTKAVINECFSVLLRTLYPIAPHITAQLFEDLGYQDRIGTSILDASVPEVDTNALIADEIKYVIQINGKLRGEINVPAGSDKATVEAAALANPDAQRFMDGKPARKIIIVPNKLVNIVV</sequence>
<dbReference type="PANTHER" id="PTHR43740:SF2">
    <property type="entry name" value="LEUCINE--TRNA LIGASE, MITOCHONDRIAL"/>
    <property type="match status" value="1"/>
</dbReference>
<dbReference type="AlphaFoldDB" id="A0A6L6YL63"/>
<evidence type="ECO:0000256" key="1">
    <source>
        <dbReference type="ARBA" id="ARBA00005594"/>
    </source>
</evidence>
<feature type="binding site" evidence="9">
    <location>
        <position position="635"/>
    </location>
    <ligand>
        <name>ATP</name>
        <dbReference type="ChEBI" id="CHEBI:30616"/>
    </ligand>
</feature>
<evidence type="ECO:0000259" key="11">
    <source>
        <dbReference type="Pfam" id="PF00133"/>
    </source>
</evidence>
<protein>
    <recommendedName>
        <fullName evidence="9">Leucine--tRNA ligase</fullName>
        <ecNumber evidence="9">6.1.1.4</ecNumber>
    </recommendedName>
    <alternativeName>
        <fullName evidence="9">Leucyl-tRNA synthetase</fullName>
        <shortName evidence="9">LeuRS</shortName>
    </alternativeName>
</protein>
<comment type="caution">
    <text evidence="15">The sequence shown here is derived from an EMBL/GenBank/DDBJ whole genome shotgun (WGS) entry which is preliminary data.</text>
</comment>
<dbReference type="Proteomes" id="UP000472580">
    <property type="component" value="Unassembled WGS sequence"/>
</dbReference>
<dbReference type="Pfam" id="PF13603">
    <property type="entry name" value="tRNA-synt_1_2"/>
    <property type="match status" value="1"/>
</dbReference>
<dbReference type="Gene3D" id="3.10.20.590">
    <property type="match status" value="1"/>
</dbReference>
<dbReference type="GO" id="GO:0002161">
    <property type="term" value="F:aminoacyl-tRNA deacylase activity"/>
    <property type="evidence" value="ECO:0007669"/>
    <property type="project" value="InterPro"/>
</dbReference>
<dbReference type="SUPFAM" id="SSF50677">
    <property type="entry name" value="ValRS/IleRS/LeuRS editing domain"/>
    <property type="match status" value="1"/>
</dbReference>
<dbReference type="RefSeq" id="WP_160335955.1">
    <property type="nucleotide sequence ID" value="NZ_WSRP01000034.1"/>
</dbReference>
<dbReference type="FunFam" id="3.40.50.620:FF:000003">
    <property type="entry name" value="Leucine--tRNA ligase"/>
    <property type="match status" value="1"/>
</dbReference>
<dbReference type="EC" id="6.1.1.4" evidence="9"/>
<evidence type="ECO:0000256" key="3">
    <source>
        <dbReference type="ARBA" id="ARBA00022598"/>
    </source>
</evidence>
<dbReference type="SUPFAM" id="SSF52374">
    <property type="entry name" value="Nucleotidylyl transferase"/>
    <property type="match status" value="1"/>
</dbReference>
<dbReference type="InterPro" id="IPR001412">
    <property type="entry name" value="aa-tRNA-synth_I_CS"/>
</dbReference>
<feature type="domain" description="Leucyl-tRNA synthetase editing" evidence="14">
    <location>
        <begin position="228"/>
        <end position="414"/>
    </location>
</feature>
<dbReference type="GO" id="GO:0006429">
    <property type="term" value="P:leucyl-tRNA aminoacylation"/>
    <property type="evidence" value="ECO:0007669"/>
    <property type="project" value="UniProtKB-UniRule"/>
</dbReference>
<feature type="domain" description="Aminoacyl-tRNA synthetase class Ia" evidence="11">
    <location>
        <begin position="428"/>
        <end position="583"/>
    </location>
</feature>
<dbReference type="Gene3D" id="2.20.28.290">
    <property type="match status" value="1"/>
</dbReference>
<evidence type="ECO:0000313" key="15">
    <source>
        <dbReference type="EMBL" id="MVX57529.1"/>
    </source>
</evidence>
<dbReference type="FunFam" id="3.90.740.10:FF:000012">
    <property type="entry name" value="Leucine--tRNA ligase"/>
    <property type="match status" value="1"/>
</dbReference>
<dbReference type="OrthoDB" id="9810365at2"/>
<evidence type="ECO:0000259" key="13">
    <source>
        <dbReference type="Pfam" id="PF09334"/>
    </source>
</evidence>
<dbReference type="InterPro" id="IPR009080">
    <property type="entry name" value="tRNAsynth_Ia_anticodon-bd"/>
</dbReference>